<evidence type="ECO:0000256" key="1">
    <source>
        <dbReference type="SAM" id="MobiDB-lite"/>
    </source>
</evidence>
<evidence type="ECO:0000259" key="2">
    <source>
        <dbReference type="Pfam" id="PF13403"/>
    </source>
</evidence>
<keyword evidence="4" id="KW-1185">Reference proteome</keyword>
<dbReference type="Pfam" id="PF13403">
    <property type="entry name" value="Hint_2"/>
    <property type="match status" value="1"/>
</dbReference>
<dbReference type="SUPFAM" id="SSF51294">
    <property type="entry name" value="Hedgehog/intein (Hint) domain"/>
    <property type="match status" value="1"/>
</dbReference>
<dbReference type="AlphaFoldDB" id="A0A963YNP2"/>
<sequence length="377" mass="41404">MGASFCGGTRILTTRGRVRVEKLRLTDQVLTLQHGILPIRWIGQRIYGRHFARLSPNSIPLKIQADAIDDGVPSRDLFLSPLHNLFIDGVLVPAESLLNGSTITRCEDMDPIAYYNIEMPVHAVVMAEDMPAESYIDRGDRAMFMTSTSSGTWDDVPSQGWKTCAPILQSGPLVDRIRARIALRAGLTEPNIMDRPQSGPLMGKVEWVDRTILSGWAWLPDHPDVPVVLEVMDKGHIIAVTVSDQFRSDLRRAGIGNGHHAFHVELSRPLDPREAHELIVRRAADGKALNGCPISFSAITPSSALTDLDIAAMIEESDLPETLRVLEWLERQVVQLHARLVAIDPANSVTAPEAAAAGDSAGPRPRPRLSVSKLARM</sequence>
<feature type="domain" description="Hedgehog/Intein (Hint)" evidence="2">
    <location>
        <begin position="4"/>
        <end position="137"/>
    </location>
</feature>
<dbReference type="InterPro" id="IPR036844">
    <property type="entry name" value="Hint_dom_sf"/>
</dbReference>
<gene>
    <name evidence="3" type="ORF">ASILVAE211_02225</name>
</gene>
<dbReference type="EMBL" id="JAESVB010000001">
    <property type="protein sequence ID" value="MCB8873983.1"/>
    <property type="molecule type" value="Genomic_DNA"/>
</dbReference>
<feature type="compositionally biased region" description="Low complexity" evidence="1">
    <location>
        <begin position="353"/>
        <end position="363"/>
    </location>
</feature>
<proteinExistence type="predicted"/>
<dbReference type="InterPro" id="IPR028992">
    <property type="entry name" value="Hedgehog/Intein_dom"/>
</dbReference>
<dbReference type="Proteomes" id="UP000708298">
    <property type="component" value="Unassembled WGS sequence"/>
</dbReference>
<name>A0A963YNP2_9PROT</name>
<accession>A0A963YNP2</accession>
<reference evidence="3" key="2">
    <citation type="submission" date="2021-01" db="EMBL/GenBank/DDBJ databases">
        <authorList>
            <person name="Mieszkin S."/>
            <person name="Pouder E."/>
            <person name="Alain K."/>
        </authorList>
    </citation>
    <scope>NUCLEOTIDE SEQUENCE</scope>
    <source>
        <strain evidence="3">HW T2.11</strain>
    </source>
</reference>
<evidence type="ECO:0000313" key="4">
    <source>
        <dbReference type="Proteomes" id="UP000708298"/>
    </source>
</evidence>
<reference evidence="3" key="1">
    <citation type="journal article" date="2021" name="Microorganisms">
        <title>Acidisoma silvae sp. nov. and Acidisomacellulosilytica sp. nov., Two Acidophilic Bacteria Isolated from Decaying Wood, Hydrolyzing Cellulose and Producing Poly-3-hydroxybutyrate.</title>
        <authorList>
            <person name="Mieszkin S."/>
            <person name="Pouder E."/>
            <person name="Uroz S."/>
            <person name="Simon-Colin C."/>
            <person name="Alain K."/>
        </authorList>
    </citation>
    <scope>NUCLEOTIDE SEQUENCE</scope>
    <source>
        <strain evidence="3">HW T2.11</strain>
    </source>
</reference>
<protein>
    <submittedName>
        <fullName evidence="3">Hint domain-containing protein</fullName>
    </submittedName>
</protein>
<comment type="caution">
    <text evidence="3">The sequence shown here is derived from an EMBL/GenBank/DDBJ whole genome shotgun (WGS) entry which is preliminary data.</text>
</comment>
<organism evidence="3 4">
    <name type="scientific">Acidisoma silvae</name>
    <dbReference type="NCBI Taxonomy" id="2802396"/>
    <lineage>
        <taxon>Bacteria</taxon>
        <taxon>Pseudomonadati</taxon>
        <taxon>Pseudomonadota</taxon>
        <taxon>Alphaproteobacteria</taxon>
        <taxon>Acetobacterales</taxon>
        <taxon>Acidocellaceae</taxon>
        <taxon>Acidisoma</taxon>
    </lineage>
</organism>
<dbReference type="RefSeq" id="WP_227319641.1">
    <property type="nucleotide sequence ID" value="NZ_JAESVB010000001.1"/>
</dbReference>
<evidence type="ECO:0000313" key="3">
    <source>
        <dbReference type="EMBL" id="MCB8873983.1"/>
    </source>
</evidence>
<feature type="region of interest" description="Disordered" evidence="1">
    <location>
        <begin position="353"/>
        <end position="377"/>
    </location>
</feature>